<dbReference type="EC" id="2.4.-.-" evidence="1"/>
<protein>
    <submittedName>
        <fullName evidence="1">Glycosyltransferase</fullName>
        <ecNumber evidence="1">2.4.-.-</ecNumber>
    </submittedName>
</protein>
<keyword evidence="1" id="KW-0328">Glycosyltransferase</keyword>
<dbReference type="PANTHER" id="PTHR12526">
    <property type="entry name" value="GLYCOSYLTRANSFERASE"/>
    <property type="match status" value="1"/>
</dbReference>
<sequence>MVGTAHPMRGGLAQYNALLARELSGQHEVDFVSFTRQYPSILFPGKTQMDSSEDPIRFPATALVDSIGPISWDRAARHLVQGKPPLDGLVFKYWMPFFAPAFGTIARRVKKYARAASPRSGPRVVAILDNLIPHERRPFDLQLTKYFMGAVDAYVAMSASVRDDLLAVDPSASCLLVPHPVFHTFGERIDKGEARKRLGLDPSARLILFFGFIRDYKGLDILLDAMPRITAETGAHLFVLGEFYADKTKTTSQIDSLGIGPDVTLRDGYVPDEEVGLYFSAVDAIVLPYRSATQSGIVPIAYQLERPVLCTDVGGLAEIVLDGETGLVVPPEDPGALADAVRRFYDESLEERCVPRIQVEKRKYSWERMASAVVAQIRGVPWTPEDIPGGEL</sequence>
<evidence type="ECO:0000313" key="2">
    <source>
        <dbReference type="Proteomes" id="UP000739538"/>
    </source>
</evidence>
<proteinExistence type="predicted"/>
<dbReference type="Pfam" id="PF13692">
    <property type="entry name" value="Glyco_trans_1_4"/>
    <property type="match status" value="1"/>
</dbReference>
<organism evidence="1 2">
    <name type="scientific">Eiseniibacteriota bacterium</name>
    <dbReference type="NCBI Taxonomy" id="2212470"/>
    <lineage>
        <taxon>Bacteria</taxon>
        <taxon>Candidatus Eiseniibacteriota</taxon>
    </lineage>
</organism>
<reference evidence="1" key="2">
    <citation type="journal article" date="2021" name="Microbiome">
        <title>Successional dynamics and alternative stable states in a saline activated sludge microbial community over 9 years.</title>
        <authorList>
            <person name="Wang Y."/>
            <person name="Ye J."/>
            <person name="Ju F."/>
            <person name="Liu L."/>
            <person name="Boyd J.A."/>
            <person name="Deng Y."/>
            <person name="Parks D.H."/>
            <person name="Jiang X."/>
            <person name="Yin X."/>
            <person name="Woodcroft B.J."/>
            <person name="Tyson G.W."/>
            <person name="Hugenholtz P."/>
            <person name="Polz M.F."/>
            <person name="Zhang T."/>
        </authorList>
    </citation>
    <scope>NUCLEOTIDE SEQUENCE</scope>
    <source>
        <strain evidence="1">HKST-UBA02</strain>
    </source>
</reference>
<dbReference type="GO" id="GO:0016757">
    <property type="term" value="F:glycosyltransferase activity"/>
    <property type="evidence" value="ECO:0007669"/>
    <property type="project" value="UniProtKB-KW"/>
</dbReference>
<dbReference type="EMBL" id="JAGQHS010000012">
    <property type="protein sequence ID" value="MCA9754914.1"/>
    <property type="molecule type" value="Genomic_DNA"/>
</dbReference>
<comment type="caution">
    <text evidence="1">The sequence shown here is derived from an EMBL/GenBank/DDBJ whole genome shotgun (WGS) entry which is preliminary data.</text>
</comment>
<reference evidence="1" key="1">
    <citation type="submission" date="2020-04" db="EMBL/GenBank/DDBJ databases">
        <authorList>
            <person name="Zhang T."/>
        </authorList>
    </citation>
    <scope>NUCLEOTIDE SEQUENCE</scope>
    <source>
        <strain evidence="1">HKST-UBA02</strain>
    </source>
</reference>
<gene>
    <name evidence="1" type="ORF">KDA27_03860</name>
</gene>
<dbReference type="SUPFAM" id="SSF53756">
    <property type="entry name" value="UDP-Glycosyltransferase/glycogen phosphorylase"/>
    <property type="match status" value="1"/>
</dbReference>
<evidence type="ECO:0000313" key="1">
    <source>
        <dbReference type="EMBL" id="MCA9754914.1"/>
    </source>
</evidence>
<dbReference type="AlphaFoldDB" id="A0A956N972"/>
<dbReference type="Gene3D" id="3.40.50.2000">
    <property type="entry name" value="Glycogen Phosphorylase B"/>
    <property type="match status" value="2"/>
</dbReference>
<dbReference type="Proteomes" id="UP000739538">
    <property type="component" value="Unassembled WGS sequence"/>
</dbReference>
<keyword evidence="1" id="KW-0808">Transferase</keyword>
<name>A0A956N972_UNCEI</name>
<accession>A0A956N972</accession>